<reference evidence="2" key="1">
    <citation type="submission" date="2018-05" db="EMBL/GenBank/DDBJ databases">
        <authorList>
            <person name="Lanie J.A."/>
            <person name="Ng W.-L."/>
            <person name="Kazmierczak K.M."/>
            <person name="Andrzejewski T.M."/>
            <person name="Davidsen T.M."/>
            <person name="Wayne K.J."/>
            <person name="Tettelin H."/>
            <person name="Glass J.I."/>
            <person name="Rusch D."/>
            <person name="Podicherti R."/>
            <person name="Tsui H.-C.T."/>
            <person name="Winkler M.E."/>
        </authorList>
    </citation>
    <scope>NUCLEOTIDE SEQUENCE</scope>
</reference>
<accession>A0A382JQG7</accession>
<dbReference type="AlphaFoldDB" id="A0A382JQG7"/>
<dbReference type="EMBL" id="UINC01075800">
    <property type="protein sequence ID" value="SVC14340.1"/>
    <property type="molecule type" value="Genomic_DNA"/>
</dbReference>
<feature type="domain" description="BPL/LPL catalytic" evidence="1">
    <location>
        <begin position="9"/>
        <end position="62"/>
    </location>
</feature>
<dbReference type="InterPro" id="IPR004143">
    <property type="entry name" value="BPL_LPL_catalytic"/>
</dbReference>
<organism evidence="2">
    <name type="scientific">marine metagenome</name>
    <dbReference type="NCBI Taxonomy" id="408172"/>
    <lineage>
        <taxon>unclassified sequences</taxon>
        <taxon>metagenomes</taxon>
        <taxon>ecological metagenomes</taxon>
    </lineage>
</organism>
<dbReference type="InterPro" id="IPR045864">
    <property type="entry name" value="aa-tRNA-synth_II/BPL/LPL"/>
</dbReference>
<evidence type="ECO:0000259" key="1">
    <source>
        <dbReference type="Pfam" id="PF03099"/>
    </source>
</evidence>
<dbReference type="Gene3D" id="3.30.930.10">
    <property type="entry name" value="Bira Bifunctional Protein, Domain 2"/>
    <property type="match status" value="1"/>
</dbReference>
<proteinExistence type="predicted"/>
<evidence type="ECO:0000313" key="2">
    <source>
        <dbReference type="EMBL" id="SVC14340.1"/>
    </source>
</evidence>
<dbReference type="Pfam" id="PF03099">
    <property type="entry name" value="BPL_LplA_LipB"/>
    <property type="match status" value="1"/>
</dbReference>
<name>A0A382JQG7_9ZZZZ</name>
<dbReference type="SUPFAM" id="SSF55681">
    <property type="entry name" value="Class II aaRS and biotin synthetases"/>
    <property type="match status" value="1"/>
</dbReference>
<feature type="non-terminal residue" evidence="2">
    <location>
        <position position="72"/>
    </location>
</feature>
<sequence length="72" mass="8333">MTLKDIIWFESCDSTMDVCHRFSDITKKEISIGALSQLKGRGTKNRLWVSPKGNVFLSFLLHPYPFKVHIIH</sequence>
<gene>
    <name evidence="2" type="ORF">METZ01_LOCUS267194</name>
</gene>
<protein>
    <recommendedName>
        <fullName evidence="1">BPL/LPL catalytic domain-containing protein</fullName>
    </recommendedName>
</protein>